<protein>
    <submittedName>
        <fullName evidence="2">Uncharacterized protein</fullName>
    </submittedName>
</protein>
<name>A0A380TIW6_9ZZZZ</name>
<feature type="compositionally biased region" description="Basic and acidic residues" evidence="1">
    <location>
        <begin position="85"/>
        <end position="119"/>
    </location>
</feature>
<accession>A0A380TIW6</accession>
<reference evidence="2" key="1">
    <citation type="submission" date="2018-07" db="EMBL/GenBank/DDBJ databases">
        <authorList>
            <person name="Quirk P.G."/>
            <person name="Krulwich T.A."/>
        </authorList>
    </citation>
    <scope>NUCLEOTIDE SEQUENCE</scope>
</reference>
<gene>
    <name evidence="2" type="ORF">DF3PB_480009</name>
</gene>
<dbReference type="AlphaFoldDB" id="A0A380TIW6"/>
<dbReference type="EMBL" id="UIDG01000423">
    <property type="protein sequence ID" value="SUS07649.1"/>
    <property type="molecule type" value="Genomic_DNA"/>
</dbReference>
<organism evidence="2">
    <name type="scientific">metagenome</name>
    <dbReference type="NCBI Taxonomy" id="256318"/>
    <lineage>
        <taxon>unclassified sequences</taxon>
        <taxon>metagenomes</taxon>
    </lineage>
</organism>
<evidence type="ECO:0000256" key="1">
    <source>
        <dbReference type="SAM" id="MobiDB-lite"/>
    </source>
</evidence>
<feature type="compositionally biased region" description="Basic residues" evidence="1">
    <location>
        <begin position="1"/>
        <end position="11"/>
    </location>
</feature>
<feature type="region of interest" description="Disordered" evidence="1">
    <location>
        <begin position="1"/>
        <end position="64"/>
    </location>
</feature>
<proteinExistence type="predicted"/>
<sequence>MCLGRINRRLKPFPASSAESDRGTVVGSECRKPGRRPKTARHLSPARGLRGRDRDPAGHSLEPIVRPTFCAALAKDGEMWYTARRQTDDRTTDRWRARPELASKRPSAGDHDTRADRYRQRSRRLRAENAAQARA</sequence>
<evidence type="ECO:0000313" key="2">
    <source>
        <dbReference type="EMBL" id="SUS07649.1"/>
    </source>
</evidence>
<feature type="region of interest" description="Disordered" evidence="1">
    <location>
        <begin position="82"/>
        <end position="135"/>
    </location>
</feature>